<feature type="transmembrane region" description="Helical" evidence="2">
    <location>
        <begin position="136"/>
        <end position="154"/>
    </location>
</feature>
<dbReference type="EMBL" id="JACOII010000050">
    <property type="protein sequence ID" value="MBI6549896.1"/>
    <property type="molecule type" value="Genomic_DNA"/>
</dbReference>
<comment type="caution">
    <text evidence="3">The sequence shown here is derived from an EMBL/GenBank/DDBJ whole genome shotgun (WGS) entry which is preliminary data.</text>
</comment>
<reference evidence="3 4" key="1">
    <citation type="submission" date="2020-08" db="EMBL/GenBank/DDBJ databases">
        <title>Description of Xenorhabdus lircayensis sp. nov., the symbiotic bacterium associated with the entomopathogenic nematode Steirnernema unicornum.</title>
        <authorList>
            <person name="Castaneda-Alvarez C."/>
            <person name="Prodan S."/>
            <person name="Zamorano A."/>
            <person name="San-Blas E."/>
            <person name="Aballay E."/>
        </authorList>
    </citation>
    <scope>NUCLEOTIDE SEQUENCE [LARGE SCALE GENOMIC DNA]</scope>
    <source>
        <strain evidence="3 4">VLS</strain>
    </source>
</reference>
<keyword evidence="2" id="KW-1133">Transmembrane helix</keyword>
<comment type="similarity">
    <text evidence="1">Belongs to the enoyl-CoA hydratase/isomerase family.</text>
</comment>
<evidence type="ECO:0000313" key="3">
    <source>
        <dbReference type="EMBL" id="MBI6549896.1"/>
    </source>
</evidence>
<dbReference type="SUPFAM" id="SSF52096">
    <property type="entry name" value="ClpP/crotonase"/>
    <property type="match status" value="1"/>
</dbReference>
<sequence>MQGIRLEWVTNQIACLTLNKPERGNALNETLMKEFSGYLQQLTSNLNLRALLIQSTGKHFCTGADVHWLKRSLNFSTEENILDARLLERLLQQLDEFPVPVLMIAKGAVFGGALGLLSCADYVLALEDTRFSFSEALLGLVPAIISPYVVRAIGLRQARRYMLTAEVFDVQQAIELGLVHQQASESNLDELRDNWIKLIQKTAPHASRKIKSMLTRLSTQDGLHNEQQTNIQLTSEIRTSSEGQMGLRAFLEKRPPPWS</sequence>
<dbReference type="Pfam" id="PF00378">
    <property type="entry name" value="ECH_1"/>
    <property type="match status" value="1"/>
</dbReference>
<dbReference type="CDD" id="cd06558">
    <property type="entry name" value="crotonase-like"/>
    <property type="match status" value="1"/>
</dbReference>
<dbReference type="RefSeq" id="WP_198690669.1">
    <property type="nucleotide sequence ID" value="NZ_CAWPUD010000050.1"/>
</dbReference>
<accession>A0ABS0U7P2</accession>
<evidence type="ECO:0000256" key="1">
    <source>
        <dbReference type="ARBA" id="ARBA00005254"/>
    </source>
</evidence>
<feature type="transmembrane region" description="Helical" evidence="2">
    <location>
        <begin position="99"/>
        <end position="124"/>
    </location>
</feature>
<proteinExistence type="inferred from homology"/>
<dbReference type="PANTHER" id="PTHR42964">
    <property type="entry name" value="ENOYL-COA HYDRATASE"/>
    <property type="match status" value="1"/>
</dbReference>
<name>A0ABS0U7P2_9GAMM</name>
<keyword evidence="2" id="KW-0812">Transmembrane</keyword>
<keyword evidence="4" id="KW-1185">Reference proteome</keyword>
<dbReference type="Gene3D" id="1.10.12.10">
    <property type="entry name" value="Lyase 2-enoyl-coa Hydratase, Chain A, domain 2"/>
    <property type="match status" value="1"/>
</dbReference>
<dbReference type="Gene3D" id="3.90.226.10">
    <property type="entry name" value="2-enoyl-CoA Hydratase, Chain A, domain 1"/>
    <property type="match status" value="1"/>
</dbReference>
<dbReference type="PANTHER" id="PTHR42964:SF1">
    <property type="entry name" value="POLYKETIDE BIOSYNTHESIS ENOYL-COA HYDRATASE PKSH-RELATED"/>
    <property type="match status" value="1"/>
</dbReference>
<protein>
    <submittedName>
        <fullName evidence="3">Enoyl-CoA hydratase/isomerase family protein</fullName>
    </submittedName>
</protein>
<dbReference type="Proteomes" id="UP000696184">
    <property type="component" value="Unassembled WGS sequence"/>
</dbReference>
<dbReference type="InterPro" id="IPR001753">
    <property type="entry name" value="Enoyl-CoA_hydra/iso"/>
</dbReference>
<organism evidence="3 4">
    <name type="scientific">Xenorhabdus lircayensis</name>
    <dbReference type="NCBI Taxonomy" id="2763499"/>
    <lineage>
        <taxon>Bacteria</taxon>
        <taxon>Pseudomonadati</taxon>
        <taxon>Pseudomonadota</taxon>
        <taxon>Gammaproteobacteria</taxon>
        <taxon>Enterobacterales</taxon>
        <taxon>Morganellaceae</taxon>
        <taxon>Xenorhabdus</taxon>
    </lineage>
</organism>
<dbReference type="InterPro" id="IPR014748">
    <property type="entry name" value="Enoyl-CoA_hydra_C"/>
</dbReference>
<gene>
    <name evidence="3" type="ORF">H8A87_14560</name>
</gene>
<evidence type="ECO:0000256" key="2">
    <source>
        <dbReference type="SAM" id="Phobius"/>
    </source>
</evidence>
<dbReference type="InterPro" id="IPR029045">
    <property type="entry name" value="ClpP/crotonase-like_dom_sf"/>
</dbReference>
<keyword evidence="2" id="KW-0472">Membrane</keyword>
<dbReference type="InterPro" id="IPR051683">
    <property type="entry name" value="Enoyl-CoA_Hydratase/Isomerase"/>
</dbReference>
<evidence type="ECO:0000313" key="4">
    <source>
        <dbReference type="Proteomes" id="UP000696184"/>
    </source>
</evidence>